<feature type="region of interest" description="Disordered" evidence="1">
    <location>
        <begin position="1"/>
        <end position="56"/>
    </location>
</feature>
<keyword evidence="2" id="KW-0812">Transmembrane</keyword>
<dbReference type="EMBL" id="JACCFS010000001">
    <property type="protein sequence ID" value="NYJ36155.1"/>
    <property type="molecule type" value="Genomic_DNA"/>
</dbReference>
<feature type="transmembrane region" description="Helical" evidence="2">
    <location>
        <begin position="101"/>
        <end position="121"/>
    </location>
</feature>
<feature type="compositionally biased region" description="Pro residues" evidence="1">
    <location>
        <begin position="25"/>
        <end position="40"/>
    </location>
</feature>
<feature type="transmembrane region" description="Helical" evidence="2">
    <location>
        <begin position="158"/>
        <end position="176"/>
    </location>
</feature>
<name>A0A7Z0EQ18_9ACTN</name>
<evidence type="ECO:0000256" key="2">
    <source>
        <dbReference type="SAM" id="Phobius"/>
    </source>
</evidence>
<accession>A0A7Z0EQ18</accession>
<gene>
    <name evidence="3" type="ORF">HNR10_004036</name>
</gene>
<dbReference type="RefSeq" id="WP_179825877.1">
    <property type="nucleotide sequence ID" value="NZ_JACCFS010000001.1"/>
</dbReference>
<dbReference type="AlphaFoldDB" id="A0A7Z0EQ18"/>
<keyword evidence="2" id="KW-0472">Membrane</keyword>
<reference evidence="3 4" key="1">
    <citation type="submission" date="2020-07" db="EMBL/GenBank/DDBJ databases">
        <title>Sequencing the genomes of 1000 actinobacteria strains.</title>
        <authorList>
            <person name="Klenk H.-P."/>
        </authorList>
    </citation>
    <scope>NUCLEOTIDE SEQUENCE [LARGE SCALE GENOMIC DNA]</scope>
    <source>
        <strain evidence="3 4">DSM 44442</strain>
    </source>
</reference>
<protein>
    <submittedName>
        <fullName evidence="3">Uncharacterized protein</fullName>
    </submittedName>
</protein>
<evidence type="ECO:0000313" key="4">
    <source>
        <dbReference type="Proteomes" id="UP000572051"/>
    </source>
</evidence>
<sequence length="177" mass="19000">MSDPRQEPGGPQYPDEPEAIGGYVPPAPEPPPPPPRPTVEPVPDEDGPPVAAERFRRTTPARRKVIPVRRGGGHWRLLAGTLTYVMVVGGMADYVDSGTRAVAHLVFWVLIGAAFLISTERERRHDWPAAPRWPWPAAALGGALAVEVLVLLVGSPTIIVGSLILLGLGLFVLMLFG</sequence>
<evidence type="ECO:0000313" key="3">
    <source>
        <dbReference type="EMBL" id="NYJ36155.1"/>
    </source>
</evidence>
<organism evidence="3 4">
    <name type="scientific">Nocardiopsis aegyptia</name>
    <dbReference type="NCBI Taxonomy" id="220378"/>
    <lineage>
        <taxon>Bacteria</taxon>
        <taxon>Bacillati</taxon>
        <taxon>Actinomycetota</taxon>
        <taxon>Actinomycetes</taxon>
        <taxon>Streptosporangiales</taxon>
        <taxon>Nocardiopsidaceae</taxon>
        <taxon>Nocardiopsis</taxon>
    </lineage>
</organism>
<keyword evidence="2" id="KW-1133">Transmembrane helix</keyword>
<evidence type="ECO:0000256" key="1">
    <source>
        <dbReference type="SAM" id="MobiDB-lite"/>
    </source>
</evidence>
<feature type="transmembrane region" description="Helical" evidence="2">
    <location>
        <begin position="133"/>
        <end position="152"/>
    </location>
</feature>
<proteinExistence type="predicted"/>
<feature type="transmembrane region" description="Helical" evidence="2">
    <location>
        <begin position="77"/>
        <end position="95"/>
    </location>
</feature>
<keyword evidence="4" id="KW-1185">Reference proteome</keyword>
<dbReference type="Proteomes" id="UP000572051">
    <property type="component" value="Unassembled WGS sequence"/>
</dbReference>
<comment type="caution">
    <text evidence="3">The sequence shown here is derived from an EMBL/GenBank/DDBJ whole genome shotgun (WGS) entry which is preliminary data.</text>
</comment>